<proteinExistence type="predicted"/>
<protein>
    <submittedName>
        <fullName evidence="1">Uncharacterized protein</fullName>
    </submittedName>
</protein>
<dbReference type="EMBL" id="BGZK01000213">
    <property type="protein sequence ID" value="GBP28925.1"/>
    <property type="molecule type" value="Genomic_DNA"/>
</dbReference>
<dbReference type="AlphaFoldDB" id="A0A4C1UR48"/>
<evidence type="ECO:0000313" key="2">
    <source>
        <dbReference type="Proteomes" id="UP000299102"/>
    </source>
</evidence>
<accession>A0A4C1UR48</accession>
<organism evidence="1 2">
    <name type="scientific">Eumeta variegata</name>
    <name type="common">Bagworm moth</name>
    <name type="synonym">Eumeta japonica</name>
    <dbReference type="NCBI Taxonomy" id="151549"/>
    <lineage>
        <taxon>Eukaryota</taxon>
        <taxon>Metazoa</taxon>
        <taxon>Ecdysozoa</taxon>
        <taxon>Arthropoda</taxon>
        <taxon>Hexapoda</taxon>
        <taxon>Insecta</taxon>
        <taxon>Pterygota</taxon>
        <taxon>Neoptera</taxon>
        <taxon>Endopterygota</taxon>
        <taxon>Lepidoptera</taxon>
        <taxon>Glossata</taxon>
        <taxon>Ditrysia</taxon>
        <taxon>Tineoidea</taxon>
        <taxon>Psychidae</taxon>
        <taxon>Oiketicinae</taxon>
        <taxon>Eumeta</taxon>
    </lineage>
</organism>
<evidence type="ECO:0000313" key="1">
    <source>
        <dbReference type="EMBL" id="GBP28925.1"/>
    </source>
</evidence>
<dbReference type="Proteomes" id="UP000299102">
    <property type="component" value="Unassembled WGS sequence"/>
</dbReference>
<sequence length="121" mass="13917">MNIIRLASEVVPEKLSRVSYSLSRASFEYSFKVTRVHLRGAPSTQKQVFESFSSSRDDVIVRANKHRKRRSLLSSKKRACQPPKNTYMVTAAHEHSQSRTTQQYIAEFLGRDRISDGWELG</sequence>
<gene>
    <name evidence="1" type="ORF">EVAR_93570_1</name>
</gene>
<reference evidence="1 2" key="1">
    <citation type="journal article" date="2019" name="Commun. Biol.">
        <title>The bagworm genome reveals a unique fibroin gene that provides high tensile strength.</title>
        <authorList>
            <person name="Kono N."/>
            <person name="Nakamura H."/>
            <person name="Ohtoshi R."/>
            <person name="Tomita M."/>
            <person name="Numata K."/>
            <person name="Arakawa K."/>
        </authorList>
    </citation>
    <scope>NUCLEOTIDE SEQUENCE [LARGE SCALE GENOMIC DNA]</scope>
</reference>
<comment type="caution">
    <text evidence="1">The sequence shown here is derived from an EMBL/GenBank/DDBJ whole genome shotgun (WGS) entry which is preliminary data.</text>
</comment>
<name>A0A4C1UR48_EUMVA</name>
<keyword evidence="2" id="KW-1185">Reference proteome</keyword>